<comment type="caution">
    <text evidence="7">The sequence shown here is derived from an EMBL/GenBank/DDBJ whole genome shotgun (WGS) entry which is preliminary data.</text>
</comment>
<dbReference type="GO" id="GO:0005886">
    <property type="term" value="C:plasma membrane"/>
    <property type="evidence" value="ECO:0007669"/>
    <property type="project" value="UniProtKB-ARBA"/>
</dbReference>
<evidence type="ECO:0000256" key="3">
    <source>
        <dbReference type="ARBA" id="ARBA00022692"/>
    </source>
</evidence>
<dbReference type="EMBL" id="PGEZ01000001">
    <property type="protein sequence ID" value="PJJ57984.1"/>
    <property type="molecule type" value="Genomic_DNA"/>
</dbReference>
<keyword evidence="5 6" id="KW-0472">Membrane</keyword>
<dbReference type="OrthoDB" id="6400at2"/>
<dbReference type="Proteomes" id="UP000230842">
    <property type="component" value="Unassembled WGS sequence"/>
</dbReference>
<keyword evidence="4 6" id="KW-1133">Transmembrane helix</keyword>
<feature type="transmembrane region" description="Helical" evidence="6">
    <location>
        <begin position="54"/>
        <end position="75"/>
    </location>
</feature>
<dbReference type="AlphaFoldDB" id="A0A0B2BTI6"/>
<comment type="subcellular location">
    <subcellularLocation>
        <location evidence="1">Membrane</location>
        <topology evidence="1">Multi-pass membrane protein</topology>
    </subcellularLocation>
</comment>
<evidence type="ECO:0000313" key="8">
    <source>
        <dbReference type="Proteomes" id="UP000230842"/>
    </source>
</evidence>
<dbReference type="PANTHER" id="PTHR34857:SF2">
    <property type="entry name" value="SLL0384 PROTEIN"/>
    <property type="match status" value="1"/>
</dbReference>
<organism evidence="7 8">
    <name type="scientific">Mumia flava</name>
    <dbReference type="NCBI Taxonomy" id="1348852"/>
    <lineage>
        <taxon>Bacteria</taxon>
        <taxon>Bacillati</taxon>
        <taxon>Actinomycetota</taxon>
        <taxon>Actinomycetes</taxon>
        <taxon>Propionibacteriales</taxon>
        <taxon>Nocardioidaceae</taxon>
        <taxon>Mumia</taxon>
    </lineage>
</organism>
<accession>A0A0B2BTI6</accession>
<dbReference type="CDD" id="cd16914">
    <property type="entry name" value="EcfT"/>
    <property type="match status" value="1"/>
</dbReference>
<dbReference type="InterPro" id="IPR003339">
    <property type="entry name" value="ABC/ECF_trnsptr_transmembrane"/>
</dbReference>
<evidence type="ECO:0000256" key="4">
    <source>
        <dbReference type="ARBA" id="ARBA00022989"/>
    </source>
</evidence>
<dbReference type="RefSeq" id="WP_039341159.1">
    <property type="nucleotide sequence ID" value="NZ_PGEZ01000001.1"/>
</dbReference>
<dbReference type="InterPro" id="IPR051611">
    <property type="entry name" value="ECF_transporter_component"/>
</dbReference>
<dbReference type="PANTHER" id="PTHR34857">
    <property type="entry name" value="SLL0384 PROTEIN"/>
    <property type="match status" value="1"/>
</dbReference>
<evidence type="ECO:0000256" key="1">
    <source>
        <dbReference type="ARBA" id="ARBA00004141"/>
    </source>
</evidence>
<evidence type="ECO:0000256" key="2">
    <source>
        <dbReference type="ARBA" id="ARBA00022475"/>
    </source>
</evidence>
<keyword evidence="3 6" id="KW-0812">Transmembrane</keyword>
<reference evidence="7 8" key="1">
    <citation type="submission" date="2017-11" db="EMBL/GenBank/DDBJ databases">
        <title>Genomic Encyclopedia of Archaeal and Bacterial Type Strains, Phase II (KMG-II): From Individual Species to Whole Genera.</title>
        <authorList>
            <person name="Goeker M."/>
        </authorList>
    </citation>
    <scope>NUCLEOTIDE SEQUENCE [LARGE SCALE GENOMIC DNA]</scope>
    <source>
        <strain evidence="7 8">DSM 27763</strain>
    </source>
</reference>
<evidence type="ECO:0000313" key="7">
    <source>
        <dbReference type="EMBL" id="PJJ57984.1"/>
    </source>
</evidence>
<proteinExistence type="predicted"/>
<feature type="transmembrane region" description="Helical" evidence="6">
    <location>
        <begin position="212"/>
        <end position="228"/>
    </location>
</feature>
<evidence type="ECO:0000256" key="6">
    <source>
        <dbReference type="SAM" id="Phobius"/>
    </source>
</evidence>
<name>A0A0B2BTI6_9ACTN</name>
<evidence type="ECO:0000256" key="5">
    <source>
        <dbReference type="ARBA" id="ARBA00023136"/>
    </source>
</evidence>
<feature type="transmembrane region" description="Helical" evidence="6">
    <location>
        <begin position="82"/>
        <end position="103"/>
    </location>
</feature>
<protein>
    <submittedName>
        <fullName evidence="7">Energy-coupling factor transport system permease protein</fullName>
    </submittedName>
</protein>
<sequence length="233" mass="24570">MRAVVREANPLALLAAGSLAIVASLAVRDLATGLVTLGAYAVVGAFCVPSLRFALVRFLAVAVASASVTWSTWLLGGHDLEVALTAGLRIVVLALPGAVLAAFLDPPRLADELGQRLRVPPRFAVAFAAALQRFALLRETWIQLDRARRARGFGPTANPLSSARHGAALAFALLVSALRDAGRMATAMDARGFATAHERTWAEPVRWMRGDTVLLGLGVALAVLPYALRLGGY</sequence>
<dbReference type="Pfam" id="PF02361">
    <property type="entry name" value="CbiQ"/>
    <property type="match status" value="1"/>
</dbReference>
<keyword evidence="8" id="KW-1185">Reference proteome</keyword>
<gene>
    <name evidence="7" type="ORF">CLV56_2227</name>
</gene>
<keyword evidence="2" id="KW-1003">Cell membrane</keyword>